<evidence type="ECO:0000259" key="6">
    <source>
        <dbReference type="Pfam" id="PF06271"/>
    </source>
</evidence>
<feature type="transmembrane region" description="Helical" evidence="5">
    <location>
        <begin position="71"/>
        <end position="91"/>
    </location>
</feature>
<comment type="subcellular location">
    <subcellularLocation>
        <location evidence="1">Membrane</location>
        <topology evidence="1">Multi-pass membrane protein</topology>
    </subcellularLocation>
</comment>
<dbReference type="InterPro" id="IPR010432">
    <property type="entry name" value="RDD"/>
</dbReference>
<accession>A0ABU0YSG8</accession>
<feature type="domain" description="RDD" evidence="6">
    <location>
        <begin position="35"/>
        <end position="183"/>
    </location>
</feature>
<keyword evidence="8" id="KW-1185">Reference proteome</keyword>
<gene>
    <name evidence="7" type="ORF">Q8A70_23410</name>
</gene>
<proteinExistence type="predicted"/>
<evidence type="ECO:0000256" key="4">
    <source>
        <dbReference type="ARBA" id="ARBA00023136"/>
    </source>
</evidence>
<dbReference type="EMBL" id="JAUYVI010000007">
    <property type="protein sequence ID" value="MDQ7250657.1"/>
    <property type="molecule type" value="Genomic_DNA"/>
</dbReference>
<keyword evidence="2 5" id="KW-0812">Transmembrane</keyword>
<comment type="caution">
    <text evidence="7">The sequence shown here is derived from an EMBL/GenBank/DDBJ whole genome shotgun (WGS) entry which is preliminary data.</text>
</comment>
<feature type="transmembrane region" description="Helical" evidence="5">
    <location>
        <begin position="41"/>
        <end position="64"/>
    </location>
</feature>
<evidence type="ECO:0000256" key="3">
    <source>
        <dbReference type="ARBA" id="ARBA00022989"/>
    </source>
</evidence>
<keyword evidence="3 5" id="KW-1133">Transmembrane helix</keyword>
<sequence>MSETAAALPPGGVALGRRQRAIVTPEGVPLVVELADRGSRAAAFILDLVFILVIMIVGLVALIFTAEVLRVWAFVIGILGFFLLRIFYFPIAELAWRGATLGKRILGLRVIDRHGGPLKPEAIVVRNLMREVEVFMPLTALAVPALTGFETVEQLLMLCWVGLFTLMPLFNRDGLRVGDMVAGTLVIAAPKATLLPDLTQRARKSRVPLTSGPAPEASPYRFTPAQLGHYGVYELQTLEAVLRRVEAGSLSGRLEIARRIRAKIGWPEEGQMTRALVDIDATAFLEAFYAAQRAHLERRMLFGHRRKDKHDQGDRSGFRAG</sequence>
<dbReference type="RefSeq" id="WP_379960220.1">
    <property type="nucleotide sequence ID" value="NZ_JAUYVI010000007.1"/>
</dbReference>
<dbReference type="Proteomes" id="UP001230156">
    <property type="component" value="Unassembled WGS sequence"/>
</dbReference>
<evidence type="ECO:0000313" key="8">
    <source>
        <dbReference type="Proteomes" id="UP001230156"/>
    </source>
</evidence>
<dbReference type="Pfam" id="PF06271">
    <property type="entry name" value="RDD"/>
    <property type="match status" value="1"/>
</dbReference>
<reference evidence="8" key="1">
    <citation type="submission" date="2023-08" db="EMBL/GenBank/DDBJ databases">
        <title>Rhodospirillaceae gen. nov., a novel taxon isolated from the Yangtze River Yuezi River estuary sludge.</title>
        <authorList>
            <person name="Ruan L."/>
        </authorList>
    </citation>
    <scope>NUCLEOTIDE SEQUENCE [LARGE SCALE GENOMIC DNA]</scope>
    <source>
        <strain evidence="8">R-7</strain>
    </source>
</reference>
<name>A0ABU0YSG8_9PROT</name>
<evidence type="ECO:0000256" key="1">
    <source>
        <dbReference type="ARBA" id="ARBA00004141"/>
    </source>
</evidence>
<protein>
    <submittedName>
        <fullName evidence="7">RDD family protein</fullName>
    </submittedName>
</protein>
<evidence type="ECO:0000256" key="5">
    <source>
        <dbReference type="SAM" id="Phobius"/>
    </source>
</evidence>
<evidence type="ECO:0000256" key="2">
    <source>
        <dbReference type="ARBA" id="ARBA00022692"/>
    </source>
</evidence>
<dbReference type="PANTHER" id="PTHR38480:SF1">
    <property type="entry name" value="SLR0254 PROTEIN"/>
    <property type="match status" value="1"/>
</dbReference>
<keyword evidence="4 5" id="KW-0472">Membrane</keyword>
<evidence type="ECO:0000313" key="7">
    <source>
        <dbReference type="EMBL" id="MDQ7250657.1"/>
    </source>
</evidence>
<dbReference type="PANTHER" id="PTHR38480">
    <property type="entry name" value="SLR0254 PROTEIN"/>
    <property type="match status" value="1"/>
</dbReference>
<organism evidence="7 8">
    <name type="scientific">Dongia sedimenti</name>
    <dbReference type="NCBI Taxonomy" id="3064282"/>
    <lineage>
        <taxon>Bacteria</taxon>
        <taxon>Pseudomonadati</taxon>
        <taxon>Pseudomonadota</taxon>
        <taxon>Alphaproteobacteria</taxon>
        <taxon>Rhodospirillales</taxon>
        <taxon>Dongiaceae</taxon>
        <taxon>Dongia</taxon>
    </lineage>
</organism>